<dbReference type="Gene3D" id="3.20.20.120">
    <property type="entry name" value="Enolase-like C-terminal domain"/>
    <property type="match status" value="1"/>
</dbReference>
<feature type="binding site" evidence="6">
    <location>
        <position position="191"/>
    </location>
    <ligand>
        <name>Mg(2+)</name>
        <dbReference type="ChEBI" id="CHEBI:18420"/>
    </ligand>
</feature>
<comment type="similarity">
    <text evidence="1 7">Belongs to the mandelate racemase/muconate lactonizing enzyme family.</text>
</comment>
<dbReference type="GO" id="GO:0016855">
    <property type="term" value="F:racemase and epimerase activity, acting on amino acids and derivatives"/>
    <property type="evidence" value="ECO:0007669"/>
    <property type="project" value="UniProtKB-UniRule"/>
</dbReference>
<dbReference type="Gene3D" id="3.30.390.10">
    <property type="entry name" value="Enolase-like, N-terminal domain"/>
    <property type="match status" value="1"/>
</dbReference>
<dbReference type="AlphaFoldDB" id="A0A1I1L0V3"/>
<dbReference type="InterPro" id="IPR013341">
    <property type="entry name" value="Mandelate_racemase_N_dom"/>
</dbReference>
<dbReference type="InterPro" id="IPR029017">
    <property type="entry name" value="Enolase-like_N"/>
</dbReference>
<dbReference type="InterPro" id="IPR034603">
    <property type="entry name" value="Dipeptide_epimerase"/>
</dbReference>
<proteinExistence type="inferred from homology"/>
<dbReference type="Proteomes" id="UP000199577">
    <property type="component" value="Unassembled WGS sequence"/>
</dbReference>
<feature type="binding site" evidence="6">
    <location>
        <position position="242"/>
    </location>
    <ligand>
        <name>Mg(2+)</name>
        <dbReference type="ChEBI" id="CHEBI:18420"/>
    </ligand>
</feature>
<evidence type="ECO:0000256" key="6">
    <source>
        <dbReference type="PIRSR" id="PIRSR634603-3"/>
    </source>
</evidence>
<dbReference type="SMART" id="SM00922">
    <property type="entry name" value="MR_MLE"/>
    <property type="match status" value="1"/>
</dbReference>
<dbReference type="GO" id="GO:0000287">
    <property type="term" value="F:magnesium ion binding"/>
    <property type="evidence" value="ECO:0007669"/>
    <property type="project" value="UniProtKB-ARBA"/>
</dbReference>
<evidence type="ECO:0000313" key="10">
    <source>
        <dbReference type="Proteomes" id="UP000199577"/>
    </source>
</evidence>
<dbReference type="InterPro" id="IPR029065">
    <property type="entry name" value="Enolase_C-like"/>
</dbReference>
<dbReference type="EC" id="5.1.1.-" evidence="7"/>
<dbReference type="OrthoDB" id="9775391at2"/>
<gene>
    <name evidence="9" type="ORF">SAMN05421747_11818</name>
</gene>
<evidence type="ECO:0000256" key="2">
    <source>
        <dbReference type="ARBA" id="ARBA00022723"/>
    </source>
</evidence>
<evidence type="ECO:0000256" key="7">
    <source>
        <dbReference type="RuleBase" id="RU366006"/>
    </source>
</evidence>
<comment type="cofactor">
    <cofactor evidence="6 7">
        <name>Mg(2+)</name>
        <dbReference type="ChEBI" id="CHEBI:18420"/>
    </cofactor>
    <text evidence="6 7">Binds 1 Mg(2+) ion per subunit.</text>
</comment>
<keyword evidence="10" id="KW-1185">Reference proteome</keyword>
<dbReference type="FunFam" id="3.30.390.10:FF:000009">
    <property type="entry name" value="Hydrophobic dipeptide epimerase"/>
    <property type="match status" value="1"/>
</dbReference>
<dbReference type="Pfam" id="PF02746">
    <property type="entry name" value="MR_MLE_N"/>
    <property type="match status" value="1"/>
</dbReference>
<name>A0A1I1L0V3_9SPHI</name>
<dbReference type="PANTHER" id="PTHR48073:SF2">
    <property type="entry name" value="O-SUCCINYLBENZOATE SYNTHASE"/>
    <property type="match status" value="1"/>
</dbReference>
<feature type="domain" description="Mandelate racemase/muconate lactonizing enzyme C-terminal" evidence="8">
    <location>
        <begin position="142"/>
        <end position="238"/>
    </location>
</feature>
<dbReference type="InterPro" id="IPR036849">
    <property type="entry name" value="Enolase-like_C_sf"/>
</dbReference>
<keyword evidence="2 6" id="KW-0479">Metal-binding</keyword>
<sequence>MRITHTEIYRLNIPMEPFTIATGTMNYAQNVFIRIHTDEGIYGAGECSAFPVIVGETQDTCITLAKDFARLWKNKPVAPIASRLQELHHYCARNYTIKSAFDMALHDLSAKAAGLPLYAYLGNSGKVKRDIHTDITVGIADKETMAAKAASYVVQGAQHLKIKLGKRPSDDIQRIATIRQAVGPAVSIRIDANQGWDFDAAVKALTGLAQYDIAFCEQPMGSWDDDLLPALRSKTSIPIMADESCYTAHDARRLIRTGSCDYINIKLAKCGGLSEALNILKVCADAGMACMIGGMLESRFALTANLHLAYASPNIRFFDLDSPLLGLLEDPVVGGAQYHQGYGLVTDDATGIGADMDNAYLKNCEKHVV</sequence>
<protein>
    <recommendedName>
        <fullName evidence="7">Dipeptide epimerase</fullName>
        <ecNumber evidence="7">5.1.1.-</ecNumber>
    </recommendedName>
</protein>
<evidence type="ECO:0000256" key="3">
    <source>
        <dbReference type="ARBA" id="ARBA00022842"/>
    </source>
</evidence>
<evidence type="ECO:0000256" key="1">
    <source>
        <dbReference type="ARBA" id="ARBA00008031"/>
    </source>
</evidence>
<dbReference type="SFLD" id="SFLDF00009">
    <property type="entry name" value="o-succinylbenzoate_synthase"/>
    <property type="match status" value="1"/>
</dbReference>
<feature type="active site" description="Proton acceptor; specific for (R)-substrate epimerization" evidence="5">
    <location>
        <position position="163"/>
    </location>
</feature>
<reference evidence="9 10" key="1">
    <citation type="submission" date="2016-10" db="EMBL/GenBank/DDBJ databases">
        <authorList>
            <person name="de Groot N.N."/>
        </authorList>
    </citation>
    <scope>NUCLEOTIDE SEQUENCE [LARGE SCALE GENOMIC DNA]</scope>
    <source>
        <strain evidence="9 10">DSM 22900</strain>
    </source>
</reference>
<accession>A0A1I1L0V3</accession>
<evidence type="ECO:0000256" key="5">
    <source>
        <dbReference type="PIRSR" id="PIRSR634603-1"/>
    </source>
</evidence>
<dbReference type="RefSeq" id="WP_090974698.1">
    <property type="nucleotide sequence ID" value="NZ_FOLL01000018.1"/>
</dbReference>
<dbReference type="SFLD" id="SFLDG00180">
    <property type="entry name" value="muconate_cycloisomerase"/>
    <property type="match status" value="1"/>
</dbReference>
<keyword evidence="3 6" id="KW-0460">Magnesium</keyword>
<dbReference type="GO" id="GO:0006518">
    <property type="term" value="P:peptide metabolic process"/>
    <property type="evidence" value="ECO:0007669"/>
    <property type="project" value="UniProtKB-ARBA"/>
</dbReference>
<feature type="active site" description="Proton acceptor; specific for (S)-substrate epimerization" evidence="5">
    <location>
        <position position="266"/>
    </location>
</feature>
<keyword evidence="4 7" id="KW-0413">Isomerase</keyword>
<evidence type="ECO:0000259" key="8">
    <source>
        <dbReference type="SMART" id="SM00922"/>
    </source>
</evidence>
<dbReference type="EMBL" id="FOLL01000018">
    <property type="protein sequence ID" value="SFC66621.1"/>
    <property type="molecule type" value="Genomic_DNA"/>
</dbReference>
<dbReference type="SUPFAM" id="SSF54826">
    <property type="entry name" value="Enolase N-terminal domain-like"/>
    <property type="match status" value="1"/>
</dbReference>
<dbReference type="SFLD" id="SFLDS00001">
    <property type="entry name" value="Enolase"/>
    <property type="match status" value="1"/>
</dbReference>
<dbReference type="CDD" id="cd03319">
    <property type="entry name" value="L-Ala-DL-Glu_epimerase"/>
    <property type="match status" value="1"/>
</dbReference>
<evidence type="ECO:0000256" key="4">
    <source>
        <dbReference type="ARBA" id="ARBA00023235"/>
    </source>
</evidence>
<evidence type="ECO:0000313" key="9">
    <source>
        <dbReference type="EMBL" id="SFC66621.1"/>
    </source>
</evidence>
<dbReference type="STRING" id="623281.SAMN05421747_11818"/>
<dbReference type="Pfam" id="PF13378">
    <property type="entry name" value="MR_MLE_C"/>
    <property type="match status" value="1"/>
</dbReference>
<dbReference type="SUPFAM" id="SSF51604">
    <property type="entry name" value="Enolase C-terminal domain-like"/>
    <property type="match status" value="1"/>
</dbReference>
<organism evidence="9 10">
    <name type="scientific">Parapedobacter composti</name>
    <dbReference type="NCBI Taxonomy" id="623281"/>
    <lineage>
        <taxon>Bacteria</taxon>
        <taxon>Pseudomonadati</taxon>
        <taxon>Bacteroidota</taxon>
        <taxon>Sphingobacteriia</taxon>
        <taxon>Sphingobacteriales</taxon>
        <taxon>Sphingobacteriaceae</taxon>
        <taxon>Parapedobacter</taxon>
    </lineage>
</organism>
<dbReference type="PANTHER" id="PTHR48073">
    <property type="entry name" value="O-SUCCINYLBENZOATE SYNTHASE-RELATED"/>
    <property type="match status" value="1"/>
</dbReference>
<feature type="binding site" evidence="6">
    <location>
        <position position="217"/>
    </location>
    <ligand>
        <name>Mg(2+)</name>
        <dbReference type="ChEBI" id="CHEBI:18420"/>
    </ligand>
</feature>
<dbReference type="InterPro" id="IPR013342">
    <property type="entry name" value="Mandelate_racemase_C"/>
</dbReference>